<accession>A0A378I4J1</accession>
<sequence>MGYLTQSQLESLKFNYLGKNVKISNTAKIYNAQQIAIGDNSRIDDFCVLSGRIELGRNVFMGVHGNLAGGIHGIKIDDFVTMAYYVNLFTQSDDYYGETLTNPTIPRQFKKEKFGRLSVGKHAIIGSNAVVMPDAHIAEGCSIGAMSLVTKSTEPWGIYVGIPAKRIKERKRDLLRYEALYLKECHSSDEVY</sequence>
<keyword evidence="4 8" id="KW-0808">Transferase</keyword>
<dbReference type="PANTHER" id="PTHR43300">
    <property type="entry name" value="ACETYLTRANSFERASE"/>
    <property type="match status" value="1"/>
</dbReference>
<proteinExistence type="inferred from homology"/>
<dbReference type="InterPro" id="IPR011004">
    <property type="entry name" value="Trimer_LpxA-like_sf"/>
</dbReference>
<evidence type="ECO:0000256" key="3">
    <source>
        <dbReference type="ARBA" id="ARBA00020291"/>
    </source>
</evidence>
<dbReference type="GO" id="GO:0008811">
    <property type="term" value="F:chloramphenicol O-acetyltransferase activity"/>
    <property type="evidence" value="ECO:0007669"/>
    <property type="project" value="UniProtKB-EC"/>
</dbReference>
<dbReference type="Proteomes" id="UP000254968">
    <property type="component" value="Unassembled WGS sequence"/>
</dbReference>
<dbReference type="OrthoDB" id="9815592at2"/>
<reference evidence="8 9" key="1">
    <citation type="submission" date="2018-06" db="EMBL/GenBank/DDBJ databases">
        <authorList>
            <consortium name="Pathogen Informatics"/>
            <person name="Doyle S."/>
        </authorList>
    </citation>
    <scope>NUCLEOTIDE SEQUENCE [LARGE SCALE GENOMIC DNA]</scope>
    <source>
        <strain evidence="8 9">NCTC13315</strain>
    </source>
</reference>
<organism evidence="8 9">
    <name type="scientific">Legionella beliardensis</name>
    <dbReference type="NCBI Taxonomy" id="91822"/>
    <lineage>
        <taxon>Bacteria</taxon>
        <taxon>Pseudomonadati</taxon>
        <taxon>Pseudomonadota</taxon>
        <taxon>Gammaproteobacteria</taxon>
        <taxon>Legionellales</taxon>
        <taxon>Legionellaceae</taxon>
        <taxon>Legionella</taxon>
    </lineage>
</organism>
<evidence type="ECO:0000313" key="8">
    <source>
        <dbReference type="EMBL" id="STX29752.1"/>
    </source>
</evidence>
<evidence type="ECO:0000256" key="6">
    <source>
        <dbReference type="ARBA" id="ARBA00023315"/>
    </source>
</evidence>
<dbReference type="PANTHER" id="PTHR43300:SF12">
    <property type="entry name" value="CHLORAMPHENICOL ACETYLTRANSFERASE"/>
    <property type="match status" value="1"/>
</dbReference>
<dbReference type="EC" id="2.3.1.28" evidence="2"/>
<evidence type="ECO:0000313" key="9">
    <source>
        <dbReference type="Proteomes" id="UP000254968"/>
    </source>
</evidence>
<evidence type="ECO:0000256" key="4">
    <source>
        <dbReference type="ARBA" id="ARBA00022679"/>
    </source>
</evidence>
<keyword evidence="6 8" id="KW-0012">Acyltransferase</keyword>
<dbReference type="InterPro" id="IPR050179">
    <property type="entry name" value="Trans_hexapeptide_repeat"/>
</dbReference>
<name>A0A378I4J1_9GAMM</name>
<evidence type="ECO:0000256" key="7">
    <source>
        <dbReference type="ARBA" id="ARBA00047633"/>
    </source>
</evidence>
<dbReference type="SUPFAM" id="SSF51161">
    <property type="entry name" value="Trimeric LpxA-like enzymes"/>
    <property type="match status" value="1"/>
</dbReference>
<gene>
    <name evidence="8" type="ORF">NCTC13315_02304</name>
</gene>
<dbReference type="InterPro" id="IPR001451">
    <property type="entry name" value="Hexapep"/>
</dbReference>
<keyword evidence="5" id="KW-0046">Antibiotic resistance</keyword>
<protein>
    <recommendedName>
        <fullName evidence="3">Chloramphenicol acetyltransferase</fullName>
        <ecNumber evidence="2">2.3.1.28</ecNumber>
    </recommendedName>
</protein>
<dbReference type="CDD" id="cd04647">
    <property type="entry name" value="LbH_MAT_like"/>
    <property type="match status" value="1"/>
</dbReference>
<evidence type="ECO:0000256" key="2">
    <source>
        <dbReference type="ARBA" id="ARBA00013235"/>
    </source>
</evidence>
<dbReference type="Gene3D" id="2.160.10.10">
    <property type="entry name" value="Hexapeptide repeat proteins"/>
    <property type="match status" value="1"/>
</dbReference>
<dbReference type="Pfam" id="PF00132">
    <property type="entry name" value="Hexapep"/>
    <property type="match status" value="1"/>
</dbReference>
<comment type="catalytic activity">
    <reaction evidence="7">
        <text>chloramphenicol + acetyl-CoA = chloramphenicol 3-acetate + CoA</text>
        <dbReference type="Rhea" id="RHEA:18421"/>
        <dbReference type="ChEBI" id="CHEBI:16730"/>
        <dbReference type="ChEBI" id="CHEBI:17698"/>
        <dbReference type="ChEBI" id="CHEBI:57287"/>
        <dbReference type="ChEBI" id="CHEBI:57288"/>
        <dbReference type="EC" id="2.3.1.28"/>
    </reaction>
</comment>
<evidence type="ECO:0000256" key="1">
    <source>
        <dbReference type="ARBA" id="ARBA00007274"/>
    </source>
</evidence>
<dbReference type="EMBL" id="UGNV01000001">
    <property type="protein sequence ID" value="STX29752.1"/>
    <property type="molecule type" value="Genomic_DNA"/>
</dbReference>
<dbReference type="GO" id="GO:0046677">
    <property type="term" value="P:response to antibiotic"/>
    <property type="evidence" value="ECO:0007669"/>
    <property type="project" value="UniProtKB-KW"/>
</dbReference>
<comment type="similarity">
    <text evidence="1">Belongs to the transferase hexapeptide repeat family.</text>
</comment>
<evidence type="ECO:0000256" key="5">
    <source>
        <dbReference type="ARBA" id="ARBA00023251"/>
    </source>
</evidence>
<dbReference type="RefSeq" id="WP_115303421.1">
    <property type="nucleotide sequence ID" value="NZ_CAAAHO010000002.1"/>
</dbReference>
<dbReference type="AlphaFoldDB" id="A0A378I4J1"/>
<keyword evidence="9" id="KW-1185">Reference proteome</keyword>